<name>A0A815JGM0_ADIRI</name>
<dbReference type="PANTHER" id="PTHR40128:SF1">
    <property type="entry name" value="PHYTANOYL-COA HYDROXYLASE"/>
    <property type="match status" value="1"/>
</dbReference>
<dbReference type="OrthoDB" id="2328924at2759"/>
<protein>
    <recommendedName>
        <fullName evidence="3">Phytanoyl-CoA dioxygenase</fullName>
    </recommendedName>
</protein>
<organism evidence="1 2">
    <name type="scientific">Adineta ricciae</name>
    <name type="common">Rotifer</name>
    <dbReference type="NCBI Taxonomy" id="249248"/>
    <lineage>
        <taxon>Eukaryota</taxon>
        <taxon>Metazoa</taxon>
        <taxon>Spiralia</taxon>
        <taxon>Gnathifera</taxon>
        <taxon>Rotifera</taxon>
        <taxon>Eurotatoria</taxon>
        <taxon>Bdelloidea</taxon>
        <taxon>Adinetida</taxon>
        <taxon>Adinetidae</taxon>
        <taxon>Adineta</taxon>
    </lineage>
</organism>
<dbReference type="Gene3D" id="2.60.120.620">
    <property type="entry name" value="q2cbj1_9rhob like domain"/>
    <property type="match status" value="1"/>
</dbReference>
<dbReference type="SUPFAM" id="SSF51197">
    <property type="entry name" value="Clavaminate synthase-like"/>
    <property type="match status" value="1"/>
</dbReference>
<reference evidence="1" key="1">
    <citation type="submission" date="2021-02" db="EMBL/GenBank/DDBJ databases">
        <authorList>
            <person name="Nowell W R."/>
        </authorList>
    </citation>
    <scope>NUCLEOTIDE SEQUENCE</scope>
</reference>
<dbReference type="EMBL" id="CAJNOJ010000294">
    <property type="protein sequence ID" value="CAF1376433.1"/>
    <property type="molecule type" value="Genomic_DNA"/>
</dbReference>
<comment type="caution">
    <text evidence="1">The sequence shown here is derived from an EMBL/GenBank/DDBJ whole genome shotgun (WGS) entry which is preliminary data.</text>
</comment>
<dbReference type="PANTHER" id="PTHR40128">
    <property type="entry name" value="EXPRESSED PROTEIN"/>
    <property type="match status" value="1"/>
</dbReference>
<dbReference type="AlphaFoldDB" id="A0A815JGM0"/>
<proteinExistence type="predicted"/>
<evidence type="ECO:0000313" key="2">
    <source>
        <dbReference type="Proteomes" id="UP000663852"/>
    </source>
</evidence>
<sequence>MSSEESVYVQLGPRKWKLGGEYLKLMEPCNQCLEAEDVGLALRNQLDEKGYIYLKHVIPEDDVLKARATGKMASDFAKIELVYLVSVLEYIQNLNDTGLLEKPVFSSSYIDGILSRGCDVGCVPFMEGSNPITTHPAVSAIIENPKLYQIFTNIFHGVRPITFGYKWLRGMHQGGNTGCHMDRVYMNRGSSQLLTCWIPLDNLTLDMSVLAVLEGSHRMDRPDESGYTKLQNTYANMDVDRDKLQGTGWFTQDPMEFYQLNDVSKTEDTSAPVWKTTAFSAGDILIFTMRTIHMSSINLTNRLRLSCDTRWQPANEPVDPRFIQQDKKMPLGHAETKFGLYAKSDDNIEDGKTTMEHWREKWGFLINSS</sequence>
<evidence type="ECO:0008006" key="3">
    <source>
        <dbReference type="Google" id="ProtNLM"/>
    </source>
</evidence>
<accession>A0A815JGM0</accession>
<evidence type="ECO:0000313" key="1">
    <source>
        <dbReference type="EMBL" id="CAF1376433.1"/>
    </source>
</evidence>
<dbReference type="InterPro" id="IPR008775">
    <property type="entry name" value="Phytyl_CoA_dOase-like"/>
</dbReference>
<dbReference type="Pfam" id="PF05721">
    <property type="entry name" value="PhyH"/>
    <property type="match status" value="1"/>
</dbReference>
<gene>
    <name evidence="1" type="ORF">EDS130_LOCUS34674</name>
</gene>
<dbReference type="Proteomes" id="UP000663852">
    <property type="component" value="Unassembled WGS sequence"/>
</dbReference>